<feature type="transmembrane region" description="Helical" evidence="2">
    <location>
        <begin position="24"/>
        <end position="45"/>
    </location>
</feature>
<dbReference type="Proteomes" id="UP000187735">
    <property type="component" value="Chromosome"/>
</dbReference>
<sequence>MSSARGRSWRPERKVNAKESRNRTIIVLVGLLVALVGFLAITPFLREPAVRFVSLMPDEYQPDRTGLPVLPPSPSTVSSAALHKVFQKLHELSEDRVLNPERVESPEELNSAVGSDKRLILYSAWDTVVAYDKDSSKAVLKFRPSGKQDVSQDVPVAEFIASLDELRAEQITLLLDPPSRTSGLANGGLSDDAMPLLAAAIDEANLSKLVVICAHDAGQRSWEYVADSNSAADASSEGESAVASDPLPAVAKFSGTAFGHFVRQAVMDGHTGTPNALFSNVRDNVSKWVESQYGENQTVVMLPKQAKADRGLLDAGRRLSESDLQEKSSLAEAAAKAVAAAEGSEDADAKKSEVAAAEQSKQDSDEAHLQQQIELRNQLAASGDAAAAMPDHWVRLNASLLAAEFALLNGDQAVFESMYEDVKSLSTQISDQLIQATTTNDGSRFSPWLTFAPSEPAASDQVTPELLRKFPRTVRDVGAAEDPGSLDDDLTREGVPRDAFVEWFVADLNSLAKIAAAQQSEKLAVAARFLQRLPGEDWPKNEWPQEFFTVDEVLGAAGPDDYPDLLKPLLDLIEARRSILSVATGKLPDGRLIRSDVWDQAEVQNGIRETLTRLTAAERWLAIGPRGLDMAQQKLSEALASTEQLKRALAERQSLVSLKDQQTTDLPLLIQFIAQQQEEVPFERVMFESAAELADAAMNGTAGVDAFPVGLFKQPGLSQADINAMFALTRDYSQSDPPRAMDRDHLTRLNEYIEERVSDASTSSERMRLMSLPGLGDQRFALVDQLTSSGRPTEIGDDRRTGLWLSFWSIRLLDAATKQKQTDLWKQWQGLINLRSKGHSAEVVSARARLASSLRTAWNDLRPEKLDRGEKSRPIFVSLDRAKELVAADLAQRHEASDRNRQNYASIYSDVTDAAPPTTSYALQVPNAPRNLVNLQAEVPLTIQGATRLYVSQANVDLQNKHDKLTETWRMLDNVEANTKLTFRSSGGVTDKTQILLAIANQDDIVVATKPFVLEPDPNTEWQVQFFAKSDPTRLLRLLNNQLELPPTTRDEKGKDKPVALLVRLKQESGRATSVAVQCRDSAGKAFWPGAPQVLKVENKLSAFLPLKPIAAADTPPSAAAAVPESFNLLDGITFEITANGASAEPIKIYPKLTSPSVYVQVSRPKHDGNSPLTFTVTPREANDTLRPEKIGVQVHFNAELERLREGGGSTGLPSLPESGQTFTYTFNDKIQGLYESERLEFGLSVAGVPHAFRYRLRSSGVDHLDSELTPAVRTELELADSKVVKPVPGQDVLMVGENWLQAELNVLLHIHGGERDFSGGEPNWVLQLQAVDAANIGAQPFSIMNPQKLRRKYDETIQAVASEDAAWNVSTHTALWGIRGYNISANRGNNGDGRYNVIGRLSHASGGQSNEDSAEFVFDATAPKIGAQGIELVEYDSRQGWPADKPLIVRIPFEDAESGVADISAGLIEGEMRPLKVSELYRATAQLKIQPDDPGVPQFGPNDRRQQATLYIQAANRAGIKTEVTKKTILFSPPAASMAAPSAEPGAIEYKSESEETLTLILEGSKLKSNRSKSGKGKVVFEDVPPGTYKLYGVPGGMLSVTVKPGETTKLPEEEPVKPEAPKK</sequence>
<feature type="region of interest" description="Disordered" evidence="1">
    <location>
        <begin position="1605"/>
        <end position="1625"/>
    </location>
</feature>
<evidence type="ECO:0000313" key="3">
    <source>
        <dbReference type="EMBL" id="APZ93759.1"/>
    </source>
</evidence>
<keyword evidence="2" id="KW-1133">Transmembrane helix</keyword>
<proteinExistence type="predicted"/>
<evidence type="ECO:0000313" key="4">
    <source>
        <dbReference type="Proteomes" id="UP000187735"/>
    </source>
</evidence>
<protein>
    <submittedName>
        <fullName evidence="3">Uncharacterized protein</fullName>
    </submittedName>
</protein>
<reference evidence="3 4" key="1">
    <citation type="journal article" date="2016" name="Front. Microbiol.">
        <title>Fuerstia marisgermanicae gen. nov., sp. nov., an Unusual Member of the Phylum Planctomycetes from the German Wadden Sea.</title>
        <authorList>
            <person name="Kohn T."/>
            <person name="Heuer A."/>
            <person name="Jogler M."/>
            <person name="Vollmers J."/>
            <person name="Boedeker C."/>
            <person name="Bunk B."/>
            <person name="Rast P."/>
            <person name="Borchert D."/>
            <person name="Glockner I."/>
            <person name="Freese H.M."/>
            <person name="Klenk H.P."/>
            <person name="Overmann J."/>
            <person name="Kaster A.K."/>
            <person name="Rohde M."/>
            <person name="Wiegand S."/>
            <person name="Jogler C."/>
        </authorList>
    </citation>
    <scope>NUCLEOTIDE SEQUENCE [LARGE SCALE GENOMIC DNA]</scope>
    <source>
        <strain evidence="3 4">NH11</strain>
    </source>
</reference>
<keyword evidence="4" id="KW-1185">Reference proteome</keyword>
<evidence type="ECO:0000256" key="2">
    <source>
        <dbReference type="SAM" id="Phobius"/>
    </source>
</evidence>
<accession>A0A1P8WI73</accession>
<dbReference type="EMBL" id="CP017641">
    <property type="protein sequence ID" value="APZ93759.1"/>
    <property type="molecule type" value="Genomic_DNA"/>
</dbReference>
<name>A0A1P8WI73_9PLAN</name>
<organism evidence="3 4">
    <name type="scientific">Fuerstiella marisgermanici</name>
    <dbReference type="NCBI Taxonomy" id="1891926"/>
    <lineage>
        <taxon>Bacteria</taxon>
        <taxon>Pseudomonadati</taxon>
        <taxon>Planctomycetota</taxon>
        <taxon>Planctomycetia</taxon>
        <taxon>Planctomycetales</taxon>
        <taxon>Planctomycetaceae</taxon>
        <taxon>Fuerstiella</taxon>
    </lineage>
</organism>
<keyword evidence="2" id="KW-0472">Membrane</keyword>
<dbReference type="STRING" id="1891926.Fuma_03377"/>
<keyword evidence="2" id="KW-0812">Transmembrane</keyword>
<feature type="region of interest" description="Disordered" evidence="1">
    <location>
        <begin position="341"/>
        <end position="369"/>
    </location>
</feature>
<gene>
    <name evidence="3" type="ORF">Fuma_03377</name>
</gene>
<evidence type="ECO:0000256" key="1">
    <source>
        <dbReference type="SAM" id="MobiDB-lite"/>
    </source>
</evidence>
<feature type="compositionally biased region" description="Basic and acidic residues" evidence="1">
    <location>
        <begin position="1611"/>
        <end position="1625"/>
    </location>
</feature>
<dbReference type="KEGG" id="fmr:Fuma_03377"/>
<dbReference type="RefSeq" id="WP_077025173.1">
    <property type="nucleotide sequence ID" value="NZ_CP017641.1"/>
</dbReference>